<evidence type="ECO:0000259" key="1">
    <source>
        <dbReference type="PROSITE" id="PS51819"/>
    </source>
</evidence>
<keyword evidence="2" id="KW-0560">Oxidoreductase</keyword>
<dbReference type="SUPFAM" id="SSF54593">
    <property type="entry name" value="Glyoxalase/Bleomycin resistance protein/Dihydroxybiphenyl dioxygenase"/>
    <property type="match status" value="1"/>
</dbReference>
<dbReference type="InterPro" id="IPR037523">
    <property type="entry name" value="VOC_core"/>
</dbReference>
<organism evidence="2 3">
    <name type="scientific">Planococcus rifietoensis</name>
    <dbReference type="NCBI Taxonomy" id="200991"/>
    <lineage>
        <taxon>Bacteria</taxon>
        <taxon>Bacillati</taxon>
        <taxon>Bacillota</taxon>
        <taxon>Bacilli</taxon>
        <taxon>Bacillales</taxon>
        <taxon>Caryophanaceae</taxon>
        <taxon>Planococcus</taxon>
    </lineage>
</organism>
<dbReference type="InterPro" id="IPR029068">
    <property type="entry name" value="Glyas_Bleomycin-R_OHBP_Dase"/>
</dbReference>
<reference evidence="2" key="1">
    <citation type="submission" date="2016-01" db="EMBL/GenBank/DDBJ databases">
        <title>Complete genome of Planococcus rifietoensis type strain M8.</title>
        <authorList>
            <person name="See-Too W.S."/>
        </authorList>
    </citation>
    <scope>NUCLEOTIDE SEQUENCE [LARGE SCALE GENOMIC DNA]</scope>
    <source>
        <strain evidence="2">M8</strain>
    </source>
</reference>
<dbReference type="KEGG" id="prt:AUC31_01475"/>
<gene>
    <name evidence="2" type="ORF">AUC31_01475</name>
</gene>
<proteinExistence type="predicted"/>
<name>A0A0U2J6H4_9BACL</name>
<evidence type="ECO:0000313" key="3">
    <source>
        <dbReference type="Proteomes" id="UP000067683"/>
    </source>
</evidence>
<dbReference type="EMBL" id="CP013659">
    <property type="protein sequence ID" value="ALS74002.1"/>
    <property type="molecule type" value="Genomic_DNA"/>
</dbReference>
<dbReference type="Pfam" id="PF00903">
    <property type="entry name" value="Glyoxalase"/>
    <property type="match status" value="1"/>
</dbReference>
<dbReference type="Gene3D" id="3.10.180.10">
    <property type="entry name" value="2,3-Dihydroxybiphenyl 1,2-Dioxygenase, domain 1"/>
    <property type="match status" value="1"/>
</dbReference>
<dbReference type="PROSITE" id="PS51819">
    <property type="entry name" value="VOC"/>
    <property type="match status" value="1"/>
</dbReference>
<keyword evidence="3" id="KW-1185">Reference proteome</keyword>
<dbReference type="PANTHER" id="PTHR36503:SF2">
    <property type="entry name" value="BLR2408 PROTEIN"/>
    <property type="match status" value="1"/>
</dbReference>
<dbReference type="InterPro" id="IPR004360">
    <property type="entry name" value="Glyas_Fos-R_dOase_dom"/>
</dbReference>
<dbReference type="RefSeq" id="WP_058380710.1">
    <property type="nucleotide sequence ID" value="NZ_CP013659.2"/>
</dbReference>
<feature type="domain" description="VOC" evidence="1">
    <location>
        <begin position="3"/>
        <end position="129"/>
    </location>
</feature>
<dbReference type="AlphaFoldDB" id="A0A0U2J6H4"/>
<dbReference type="Proteomes" id="UP000067683">
    <property type="component" value="Chromosome"/>
</dbReference>
<dbReference type="STRING" id="200991.AUC31_01475"/>
<evidence type="ECO:0000313" key="2">
    <source>
        <dbReference type="EMBL" id="ALS74002.1"/>
    </source>
</evidence>
<sequence length="131" mass="14652">MDNRLWINLPVKDLQAAQAFYEQAGFLLPKADASNAQQAAFYLEGQHLYVMLFPEESFEAFTQQAIADTSIGSEVLFSLSAKTREEVDNFMFRIEQAGGTVFAPPGERNGMYGAGFSDVDGHRWNFLVMDV</sequence>
<protein>
    <submittedName>
        <fullName evidence="2">Extradiol dioxygenase</fullName>
    </submittedName>
</protein>
<keyword evidence="2" id="KW-0223">Dioxygenase</keyword>
<accession>A0A0U2J6H4</accession>
<dbReference type="PANTHER" id="PTHR36503">
    <property type="entry name" value="BLR2520 PROTEIN"/>
    <property type="match status" value="1"/>
</dbReference>
<dbReference type="GO" id="GO:0051213">
    <property type="term" value="F:dioxygenase activity"/>
    <property type="evidence" value="ECO:0007669"/>
    <property type="project" value="UniProtKB-KW"/>
</dbReference>
<dbReference type="OrthoDB" id="9798430at2"/>